<dbReference type="PROSITE" id="PS50005">
    <property type="entry name" value="TPR"/>
    <property type="match status" value="2"/>
</dbReference>
<dbReference type="PANTHER" id="PTHR12788">
    <property type="entry name" value="PROTEIN-TYROSINE SULFOTRANSFERASE 2"/>
    <property type="match status" value="1"/>
</dbReference>
<dbReference type="SUPFAM" id="SSF48452">
    <property type="entry name" value="TPR-like"/>
    <property type="match status" value="1"/>
</dbReference>
<dbReference type="InterPro" id="IPR027417">
    <property type="entry name" value="P-loop_NTPase"/>
</dbReference>
<keyword evidence="2" id="KW-0802">TPR repeat</keyword>
<dbReference type="Proteomes" id="UP000294862">
    <property type="component" value="Unassembled WGS sequence"/>
</dbReference>
<dbReference type="AlphaFoldDB" id="A0A4R2I409"/>
<keyword evidence="4" id="KW-1185">Reference proteome</keyword>
<reference evidence="3 4" key="1">
    <citation type="journal article" date="2015" name="Stand. Genomic Sci.">
        <title>Genomic Encyclopedia of Bacterial and Archaeal Type Strains, Phase III: the genomes of soil and plant-associated and newly described type strains.</title>
        <authorList>
            <person name="Whitman W.B."/>
            <person name="Woyke T."/>
            <person name="Klenk H.P."/>
            <person name="Zhou Y."/>
            <person name="Lilburn T.G."/>
            <person name="Beck B.J."/>
            <person name="De Vos P."/>
            <person name="Vandamme P."/>
            <person name="Eisen J.A."/>
            <person name="Garrity G."/>
            <person name="Hugenholtz P."/>
            <person name="Kyrpides N.C."/>
        </authorList>
    </citation>
    <scope>NUCLEOTIDE SEQUENCE [LARGE SCALE GENOMIC DNA]</scope>
    <source>
        <strain evidence="3 4">A3</strain>
    </source>
</reference>
<evidence type="ECO:0000256" key="2">
    <source>
        <dbReference type="PROSITE-ProRule" id="PRU00339"/>
    </source>
</evidence>
<dbReference type="Gene3D" id="1.25.40.10">
    <property type="entry name" value="Tetratricopeptide repeat domain"/>
    <property type="match status" value="1"/>
</dbReference>
<evidence type="ECO:0000256" key="1">
    <source>
        <dbReference type="ARBA" id="ARBA00022679"/>
    </source>
</evidence>
<proteinExistence type="predicted"/>
<keyword evidence="1" id="KW-0808">Transferase</keyword>
<dbReference type="GO" id="GO:0008476">
    <property type="term" value="F:protein-tyrosine sulfotransferase activity"/>
    <property type="evidence" value="ECO:0007669"/>
    <property type="project" value="InterPro"/>
</dbReference>
<dbReference type="InterPro" id="IPR011990">
    <property type="entry name" value="TPR-like_helical_dom_sf"/>
</dbReference>
<dbReference type="Pfam" id="PF13469">
    <property type="entry name" value="Sulfotransfer_3"/>
    <property type="match status" value="1"/>
</dbReference>
<dbReference type="Gene3D" id="3.40.50.300">
    <property type="entry name" value="P-loop containing nucleotide triphosphate hydrolases"/>
    <property type="match status" value="1"/>
</dbReference>
<comment type="caution">
    <text evidence="3">The sequence shown here is derived from an EMBL/GenBank/DDBJ whole genome shotgun (WGS) entry which is preliminary data.</text>
</comment>
<dbReference type="InterPro" id="IPR019734">
    <property type="entry name" value="TPR_rpt"/>
</dbReference>
<gene>
    <name evidence="3" type="ORF">EV148_11026</name>
</gene>
<dbReference type="PANTHER" id="PTHR12788:SF10">
    <property type="entry name" value="PROTEIN-TYROSINE SULFOTRANSFERASE"/>
    <property type="match status" value="1"/>
</dbReference>
<evidence type="ECO:0000313" key="4">
    <source>
        <dbReference type="Proteomes" id="UP000294862"/>
    </source>
</evidence>
<dbReference type="RefSeq" id="WP_131999766.1">
    <property type="nucleotide sequence ID" value="NZ_SLWQ01000010.1"/>
</dbReference>
<accession>A0A4R2I409</accession>
<dbReference type="OrthoDB" id="9766687at2"/>
<protein>
    <submittedName>
        <fullName evidence="3">Flp pilus assembly protein TadD</fullName>
    </submittedName>
</protein>
<dbReference type="SUPFAM" id="SSF52540">
    <property type="entry name" value="P-loop containing nucleoside triphosphate hydrolases"/>
    <property type="match status" value="1"/>
</dbReference>
<organism evidence="3 4">
    <name type="scientific">Dokdonella fugitiva</name>
    <dbReference type="NCBI Taxonomy" id="328517"/>
    <lineage>
        <taxon>Bacteria</taxon>
        <taxon>Pseudomonadati</taxon>
        <taxon>Pseudomonadota</taxon>
        <taxon>Gammaproteobacteria</taxon>
        <taxon>Lysobacterales</taxon>
        <taxon>Rhodanobacteraceae</taxon>
        <taxon>Dokdonella</taxon>
    </lineage>
</organism>
<feature type="repeat" description="TPR" evidence="2">
    <location>
        <begin position="121"/>
        <end position="154"/>
    </location>
</feature>
<sequence length="534" mass="59501">MSGRFLHPDRRFAGLPIHLTVSAEQAQRALERGDAARALREIERALHEAPRHPELLRLEALALLQLGRHAHALEVLHEAVERAPDDALITCQFGAALAQNGDMAGAEEAFRRAIAQDPALVDAWYNLAHALDRRGDAHGANQAYERVLALRPGHAAARVQRAEMLKMLGRLDEAEAELRAVLAAEPGSVSAWVGLSNLKTFRPDDAELERLLALQAGGAVPEHRRVDFDFACAALLEARGRYAEAYPLFVRANAGKRRSVRWNAAAVSRLVDEIIERFARLPPAPADARGSDVIFLVGMPRSGSTLVEQILASHPLVQGGGERNEIVQVLQAESQRRGQPFPSWVEDATDEDWRRLGEDYLARGRVWRDSRRRFTDKTLANWQALAAIRRMLPGARVIHCRRDPLETLWSCYKHHFSEAQSFSYDLDELVAFWRDCERAMAAWSRLLPGWIHPFVHEELLREPEASVRSLVGALGLPFDPACLAFHETARVVQTSSASQVRQPLRRDLAVASHYGALLDPLRRRMAASTAGAEP</sequence>
<dbReference type="Pfam" id="PF14559">
    <property type="entry name" value="TPR_19"/>
    <property type="match status" value="1"/>
</dbReference>
<name>A0A4R2I409_9GAMM</name>
<dbReference type="InterPro" id="IPR026634">
    <property type="entry name" value="TPST-like"/>
</dbReference>
<dbReference type="EMBL" id="SLWQ01000010">
    <property type="protein sequence ID" value="TCO37215.1"/>
    <property type="molecule type" value="Genomic_DNA"/>
</dbReference>
<dbReference type="SMART" id="SM00028">
    <property type="entry name" value="TPR"/>
    <property type="match status" value="4"/>
</dbReference>
<dbReference type="Pfam" id="PF13432">
    <property type="entry name" value="TPR_16"/>
    <property type="match status" value="1"/>
</dbReference>
<feature type="repeat" description="TPR" evidence="2">
    <location>
        <begin position="87"/>
        <end position="120"/>
    </location>
</feature>
<evidence type="ECO:0000313" key="3">
    <source>
        <dbReference type="EMBL" id="TCO37215.1"/>
    </source>
</evidence>